<dbReference type="Pfam" id="PF20371">
    <property type="entry name" value="DUF6666"/>
    <property type="match status" value="1"/>
</dbReference>
<accession>A0A0H5DQR7</accession>
<proteinExistence type="predicted"/>
<dbReference type="InterPro" id="IPR046607">
    <property type="entry name" value="DUF6666"/>
</dbReference>
<evidence type="ECO:0000313" key="2">
    <source>
        <dbReference type="EMBL" id="CRX38453.1"/>
    </source>
</evidence>
<sequence length="283" mass="31034">MKKLFATSLIALGLATSSLSSLTVEVNGSYDYFRGIPEGSWNGNQGAVAGVNAGMDLFGYACGQLGGSFGLYNWDGRGNLAFKNPKALEQQAFLTAGISSSYCQWNFGVAYDHQFVKHFSVYDVSLSFGQIRFQGGYQFCQDEVGLWGTAHMDKARKHIEGVSVSYRAISQLSGYWTHYFSNYAESTLWLGAPYQDSLRFSNRTAGQFVAGFALRAPLADRLYFDGHGSYMRARTSSGDSQSRNYAANVCVGITYVFGDCCNRASYMPLANNSNFLVDTSANQ</sequence>
<dbReference type="RefSeq" id="WP_098038311.1">
    <property type="nucleotide sequence ID" value="NZ_CWGJ01000012.1"/>
</dbReference>
<keyword evidence="3" id="KW-1185">Reference proteome</keyword>
<dbReference type="EMBL" id="CWGJ01000012">
    <property type="protein sequence ID" value="CRX38453.1"/>
    <property type="molecule type" value="Genomic_DNA"/>
</dbReference>
<gene>
    <name evidence="2" type="ORF">ELAC_1110</name>
</gene>
<reference evidence="3" key="1">
    <citation type="submission" date="2015-06" db="EMBL/GenBank/DDBJ databases">
        <authorList>
            <person name="Bertelli C."/>
        </authorList>
    </citation>
    <scope>NUCLEOTIDE SEQUENCE [LARGE SCALE GENOMIC DNA]</scope>
    <source>
        <strain evidence="3">CRIB-30</strain>
    </source>
</reference>
<feature type="chain" id="PRO_5005218510" evidence="1">
    <location>
        <begin position="24"/>
        <end position="283"/>
    </location>
</feature>
<name>A0A0H5DQR7_9BACT</name>
<dbReference type="AlphaFoldDB" id="A0A0H5DQR7"/>
<protein>
    <submittedName>
        <fullName evidence="2">Conserved putative secreted protein</fullName>
    </submittedName>
</protein>
<keyword evidence="1" id="KW-0732">Signal</keyword>
<feature type="signal peptide" evidence="1">
    <location>
        <begin position="1"/>
        <end position="23"/>
    </location>
</feature>
<organism evidence="2 3">
    <name type="scientific">Estrella lausannensis</name>
    <dbReference type="NCBI Taxonomy" id="483423"/>
    <lineage>
        <taxon>Bacteria</taxon>
        <taxon>Pseudomonadati</taxon>
        <taxon>Chlamydiota</taxon>
        <taxon>Chlamydiia</taxon>
        <taxon>Parachlamydiales</taxon>
        <taxon>Candidatus Criblamydiaceae</taxon>
        <taxon>Estrella</taxon>
    </lineage>
</organism>
<dbReference type="OrthoDB" id="280162at2"/>
<dbReference type="Proteomes" id="UP000220251">
    <property type="component" value="Unassembled WGS sequence"/>
</dbReference>
<evidence type="ECO:0000313" key="3">
    <source>
        <dbReference type="Proteomes" id="UP000220251"/>
    </source>
</evidence>
<evidence type="ECO:0000256" key="1">
    <source>
        <dbReference type="SAM" id="SignalP"/>
    </source>
</evidence>